<accession>A0A286RK86</accession>
<name>A0A286RK86_9BACT</name>
<protein>
    <submittedName>
        <fullName evidence="1">Uncharacterized protein</fullName>
    </submittedName>
</protein>
<gene>
    <name evidence="1" type="ORF">THTE_3765</name>
</gene>
<sequence>MRWHFPGKCRQNVEANLPCRSRLPLYAPDGENNVKKQ</sequence>
<dbReference type="AlphaFoldDB" id="A0A286RK86"/>
<organism evidence="1 2">
    <name type="scientific">Thermogutta terrifontis</name>
    <dbReference type="NCBI Taxonomy" id="1331910"/>
    <lineage>
        <taxon>Bacteria</taxon>
        <taxon>Pseudomonadati</taxon>
        <taxon>Planctomycetota</taxon>
        <taxon>Planctomycetia</taxon>
        <taxon>Pirellulales</taxon>
        <taxon>Thermoguttaceae</taxon>
        <taxon>Thermogutta</taxon>
    </lineage>
</organism>
<evidence type="ECO:0000313" key="1">
    <source>
        <dbReference type="EMBL" id="ASV76366.1"/>
    </source>
</evidence>
<proteinExistence type="predicted"/>
<evidence type="ECO:0000313" key="2">
    <source>
        <dbReference type="Proteomes" id="UP000215086"/>
    </source>
</evidence>
<dbReference type="Proteomes" id="UP000215086">
    <property type="component" value="Chromosome"/>
</dbReference>
<dbReference type="KEGG" id="ttf:THTE_3765"/>
<dbReference type="EMBL" id="CP018477">
    <property type="protein sequence ID" value="ASV76366.1"/>
    <property type="molecule type" value="Genomic_DNA"/>
</dbReference>
<reference evidence="1 2" key="1">
    <citation type="journal article" name="Front. Microbiol.">
        <title>Sugar Metabolism of the First Thermophilic Planctomycete Thermogutta terrifontis: Comparative Genomic and Transcriptomic Approaches.</title>
        <authorList>
            <person name="Elcheninov A.G."/>
            <person name="Menzel P."/>
            <person name="Gudbergsdottir S.R."/>
            <person name="Slesarev A.I."/>
            <person name="Kadnikov V.V."/>
            <person name="Krogh A."/>
            <person name="Bonch-Osmolovskaya E.A."/>
            <person name="Peng X."/>
            <person name="Kublanov I.V."/>
        </authorList>
    </citation>
    <scope>NUCLEOTIDE SEQUENCE [LARGE SCALE GENOMIC DNA]</scope>
    <source>
        <strain evidence="1 2">R1</strain>
    </source>
</reference>
<keyword evidence="2" id="KW-1185">Reference proteome</keyword>